<proteinExistence type="predicted"/>
<dbReference type="Proteomes" id="UP001278500">
    <property type="component" value="Unassembled WGS sequence"/>
</dbReference>
<dbReference type="AlphaFoldDB" id="A0AAE0JQH1"/>
<keyword evidence="3" id="KW-1185">Reference proteome</keyword>
<gene>
    <name evidence="2" type="ORF">B0H65DRAFT_415776</name>
</gene>
<dbReference type="GeneID" id="87861158"/>
<feature type="region of interest" description="Disordered" evidence="1">
    <location>
        <begin position="1"/>
        <end position="21"/>
    </location>
</feature>
<reference evidence="2" key="2">
    <citation type="submission" date="2023-06" db="EMBL/GenBank/DDBJ databases">
        <authorList>
            <consortium name="Lawrence Berkeley National Laboratory"/>
            <person name="Haridas S."/>
            <person name="Hensen N."/>
            <person name="Bonometti L."/>
            <person name="Westerberg I."/>
            <person name="Brannstrom I.O."/>
            <person name="Guillou S."/>
            <person name="Cros-Aarteil S."/>
            <person name="Calhoun S."/>
            <person name="Kuo A."/>
            <person name="Mondo S."/>
            <person name="Pangilinan J."/>
            <person name="Riley R."/>
            <person name="Labutti K."/>
            <person name="Andreopoulos B."/>
            <person name="Lipzen A."/>
            <person name="Chen C."/>
            <person name="Yanf M."/>
            <person name="Daum C."/>
            <person name="Ng V."/>
            <person name="Clum A."/>
            <person name="Steindorff A."/>
            <person name="Ohm R."/>
            <person name="Martin F."/>
            <person name="Silar P."/>
            <person name="Natvig D."/>
            <person name="Lalanne C."/>
            <person name="Gautier V."/>
            <person name="Ament-Velasquez S.L."/>
            <person name="Kruys A."/>
            <person name="Hutchinson M.I."/>
            <person name="Powell A.J."/>
            <person name="Barry K."/>
            <person name="Miller A.N."/>
            <person name="Grigoriev I.V."/>
            <person name="Debuchy R."/>
            <person name="Gladieux P."/>
            <person name="Thoren M.H."/>
            <person name="Johannesson H."/>
        </authorList>
    </citation>
    <scope>NUCLEOTIDE SEQUENCE</scope>
    <source>
        <strain evidence="2">CBS 560.94</strain>
    </source>
</reference>
<evidence type="ECO:0000256" key="1">
    <source>
        <dbReference type="SAM" id="MobiDB-lite"/>
    </source>
</evidence>
<organism evidence="2 3">
    <name type="scientific">Neurospora tetraspora</name>
    <dbReference type="NCBI Taxonomy" id="94610"/>
    <lineage>
        <taxon>Eukaryota</taxon>
        <taxon>Fungi</taxon>
        <taxon>Dikarya</taxon>
        <taxon>Ascomycota</taxon>
        <taxon>Pezizomycotina</taxon>
        <taxon>Sordariomycetes</taxon>
        <taxon>Sordariomycetidae</taxon>
        <taxon>Sordariales</taxon>
        <taxon>Sordariaceae</taxon>
        <taxon>Neurospora</taxon>
    </lineage>
</organism>
<comment type="caution">
    <text evidence="2">The sequence shown here is derived from an EMBL/GenBank/DDBJ whole genome shotgun (WGS) entry which is preliminary data.</text>
</comment>
<sequence>MGRSYDKAARATNIEPPLQWTDQTTHKYCGKTDRGRIGKPNKAQKCDDCQAVKAHQARQSQRDTDIRRQEKLEWTLSYD</sequence>
<reference evidence="2" key="1">
    <citation type="journal article" date="2023" name="Mol. Phylogenet. Evol.">
        <title>Genome-scale phylogeny and comparative genomics of the fungal order Sordariales.</title>
        <authorList>
            <person name="Hensen N."/>
            <person name="Bonometti L."/>
            <person name="Westerberg I."/>
            <person name="Brannstrom I.O."/>
            <person name="Guillou S."/>
            <person name="Cros-Aarteil S."/>
            <person name="Calhoun S."/>
            <person name="Haridas S."/>
            <person name="Kuo A."/>
            <person name="Mondo S."/>
            <person name="Pangilinan J."/>
            <person name="Riley R."/>
            <person name="LaButti K."/>
            <person name="Andreopoulos B."/>
            <person name="Lipzen A."/>
            <person name="Chen C."/>
            <person name="Yan M."/>
            <person name="Daum C."/>
            <person name="Ng V."/>
            <person name="Clum A."/>
            <person name="Steindorff A."/>
            <person name="Ohm R.A."/>
            <person name="Martin F."/>
            <person name="Silar P."/>
            <person name="Natvig D.O."/>
            <person name="Lalanne C."/>
            <person name="Gautier V."/>
            <person name="Ament-Velasquez S.L."/>
            <person name="Kruys A."/>
            <person name="Hutchinson M.I."/>
            <person name="Powell A.J."/>
            <person name="Barry K."/>
            <person name="Miller A.N."/>
            <person name="Grigoriev I.V."/>
            <person name="Debuchy R."/>
            <person name="Gladieux P."/>
            <person name="Hiltunen Thoren M."/>
            <person name="Johannesson H."/>
        </authorList>
    </citation>
    <scope>NUCLEOTIDE SEQUENCE</scope>
    <source>
        <strain evidence="2">CBS 560.94</strain>
    </source>
</reference>
<accession>A0AAE0JQH1</accession>
<dbReference type="EMBL" id="JAUEPP010000001">
    <property type="protein sequence ID" value="KAK3355603.1"/>
    <property type="molecule type" value="Genomic_DNA"/>
</dbReference>
<name>A0AAE0JQH1_9PEZI</name>
<dbReference type="RefSeq" id="XP_062686981.1">
    <property type="nucleotide sequence ID" value="XM_062824004.1"/>
</dbReference>
<protein>
    <submittedName>
        <fullName evidence="2">Uncharacterized protein</fullName>
    </submittedName>
</protein>
<evidence type="ECO:0000313" key="2">
    <source>
        <dbReference type="EMBL" id="KAK3355603.1"/>
    </source>
</evidence>
<evidence type="ECO:0000313" key="3">
    <source>
        <dbReference type="Proteomes" id="UP001278500"/>
    </source>
</evidence>